<dbReference type="Gene3D" id="1.10.287.130">
    <property type="match status" value="1"/>
</dbReference>
<reference evidence="25 26" key="4">
    <citation type="journal article" date="2010" name="Environ. Microbiol.">
        <title>The bacterial genus Collimonas: mycophagy, weathering and other adaptive solutions to life in oligotrophic soil environments.</title>
        <authorList>
            <person name="Leveau J.H."/>
            <person name="Uroz S."/>
            <person name="de Boer W."/>
        </authorList>
    </citation>
    <scope>NUCLEOTIDE SEQUENCE [LARGE SCALE GENOMIC DNA]</scope>
    <source>
        <strain evidence="25 26">Ter331</strain>
    </source>
</reference>
<dbReference type="CDD" id="cd16922">
    <property type="entry name" value="HATPase_EvgS-ArcB-TorS-like"/>
    <property type="match status" value="1"/>
</dbReference>
<dbReference type="SUPFAM" id="SSF47226">
    <property type="entry name" value="Histidine-containing phosphotransfer domain, HPT domain"/>
    <property type="match status" value="1"/>
</dbReference>
<reference evidence="25 26" key="3">
    <citation type="journal article" date="2008" name="FEMS Microbiol. Ecol.">
        <title>Identification and characterization of genes underlying chitinolysis in Collimonas fungivorans Ter331.</title>
        <authorList>
            <person name="Fritsche K."/>
            <person name="de Boer W."/>
            <person name="Gerards S."/>
            <person name="van den Berg M."/>
            <person name="van Veen J.A."/>
            <person name="Leveau J.H."/>
        </authorList>
    </citation>
    <scope>NUCLEOTIDE SEQUENCE [LARGE SCALE GENOMIC DNA]</scope>
    <source>
        <strain evidence="25 26">Ter331</strain>
    </source>
</reference>
<dbReference type="PRINTS" id="PR00344">
    <property type="entry name" value="BCTRLSENSOR"/>
</dbReference>
<evidence type="ECO:0000256" key="9">
    <source>
        <dbReference type="ARBA" id="ARBA00022729"/>
    </source>
</evidence>
<dbReference type="CDD" id="cd13707">
    <property type="entry name" value="PBP2_BvgS_D2"/>
    <property type="match status" value="1"/>
</dbReference>
<gene>
    <name evidence="25" type="primary">bvgS</name>
    <name evidence="25" type="ordered locus">CFU_3587</name>
</gene>
<dbReference type="Pfam" id="PF00512">
    <property type="entry name" value="HisKA"/>
    <property type="match status" value="1"/>
</dbReference>
<evidence type="ECO:0000313" key="26">
    <source>
        <dbReference type="Proteomes" id="UP000008392"/>
    </source>
</evidence>
<evidence type="ECO:0000256" key="17">
    <source>
        <dbReference type="ARBA" id="ARBA00058004"/>
    </source>
</evidence>
<reference evidence="25 26" key="1">
    <citation type="journal article" date="2004" name="Environ. Microbiol.">
        <title>Phylogeny-function analysis of (meta)genomic libraries: screening for expression of ribosomal RNA genes by large-insert library fluorescent in situ hybridization (LIL-FISH).</title>
        <authorList>
            <person name="Leveau J.H."/>
            <person name="Gerards S."/>
            <person name="de Boer W."/>
            <person name="van Veen J.A."/>
        </authorList>
    </citation>
    <scope>NUCLEOTIDE SEQUENCE [LARGE SCALE GENOMIC DNA]</scope>
    <source>
        <strain evidence="25 26">Ter331</strain>
    </source>
</reference>
<dbReference type="SUPFAM" id="SSF55874">
    <property type="entry name" value="ATPase domain of HSP90 chaperone/DNA topoisomerase II/histidine kinase"/>
    <property type="match status" value="1"/>
</dbReference>
<dbReference type="SMART" id="SM00387">
    <property type="entry name" value="HATPase_c"/>
    <property type="match status" value="1"/>
</dbReference>
<evidence type="ECO:0000256" key="1">
    <source>
        <dbReference type="ARBA" id="ARBA00000085"/>
    </source>
</evidence>
<evidence type="ECO:0000256" key="3">
    <source>
        <dbReference type="ARBA" id="ARBA00012438"/>
    </source>
</evidence>
<evidence type="ECO:0000313" key="25">
    <source>
        <dbReference type="EMBL" id="AEK63411.1"/>
    </source>
</evidence>
<keyword evidence="9" id="KW-0732">Signal</keyword>
<dbReference type="Gene3D" id="3.40.50.2300">
    <property type="match status" value="1"/>
</dbReference>
<dbReference type="Gene3D" id="3.40.190.10">
    <property type="entry name" value="Periplasmic binding protein-like II"/>
    <property type="match status" value="4"/>
</dbReference>
<dbReference type="eggNOG" id="COG2205">
    <property type="taxonomic scope" value="Bacteria"/>
</dbReference>
<dbReference type="CDD" id="cd00130">
    <property type="entry name" value="PAS"/>
    <property type="match status" value="1"/>
</dbReference>
<dbReference type="GO" id="GO:0005524">
    <property type="term" value="F:ATP binding"/>
    <property type="evidence" value="ECO:0007669"/>
    <property type="project" value="UniProtKB-KW"/>
</dbReference>
<dbReference type="Proteomes" id="UP000008392">
    <property type="component" value="Chromosome"/>
</dbReference>
<evidence type="ECO:0000256" key="5">
    <source>
        <dbReference type="ARBA" id="ARBA00022519"/>
    </source>
</evidence>
<evidence type="ECO:0000256" key="20">
    <source>
        <dbReference type="PROSITE-ProRule" id="PRU00169"/>
    </source>
</evidence>
<evidence type="ECO:0000259" key="22">
    <source>
        <dbReference type="PROSITE" id="PS50110"/>
    </source>
</evidence>
<dbReference type="Gene3D" id="3.30.450.20">
    <property type="entry name" value="PAS domain"/>
    <property type="match status" value="1"/>
</dbReference>
<feature type="domain" description="Response regulatory" evidence="22">
    <location>
        <begin position="983"/>
        <end position="1099"/>
    </location>
</feature>
<accession>G0ADE9</accession>
<dbReference type="EMBL" id="CP002745">
    <property type="protein sequence ID" value="AEK63411.1"/>
    <property type="molecule type" value="Genomic_DNA"/>
</dbReference>
<dbReference type="eggNOG" id="COG2198">
    <property type="taxonomic scope" value="Bacteria"/>
</dbReference>
<dbReference type="Gene3D" id="3.30.565.10">
    <property type="entry name" value="Histidine kinase-like ATPase, C-terminal domain"/>
    <property type="match status" value="1"/>
</dbReference>
<comment type="catalytic activity">
    <reaction evidence="1">
        <text>ATP + protein L-histidine = ADP + protein N-phospho-L-histidine.</text>
        <dbReference type="EC" id="2.7.13.3"/>
    </reaction>
</comment>
<dbReference type="eggNOG" id="COG0834">
    <property type="taxonomic scope" value="Bacteria"/>
</dbReference>
<feature type="domain" description="Histidine kinase" evidence="21">
    <location>
        <begin position="738"/>
        <end position="961"/>
    </location>
</feature>
<keyword evidence="8" id="KW-0812">Transmembrane</keyword>
<dbReference type="InterPro" id="IPR003661">
    <property type="entry name" value="HisK_dim/P_dom"/>
</dbReference>
<dbReference type="eggNOG" id="COG0784">
    <property type="taxonomic scope" value="Bacteria"/>
</dbReference>
<comment type="function">
    <text evidence="17">Member of the two-component regulatory system BvgS/BvgA. Phosphorylates BvgA via a four-step phosphorelay in response to environmental signals.</text>
</comment>
<evidence type="ECO:0000256" key="4">
    <source>
        <dbReference type="ARBA" id="ARBA00022475"/>
    </source>
</evidence>
<dbReference type="SUPFAM" id="SSF53850">
    <property type="entry name" value="Periplasmic binding protein-like II"/>
    <property type="match status" value="2"/>
</dbReference>
<dbReference type="SMART" id="SM00091">
    <property type="entry name" value="PAS"/>
    <property type="match status" value="1"/>
</dbReference>
<dbReference type="CDD" id="cd13705">
    <property type="entry name" value="PBP2_BvgS_D1"/>
    <property type="match status" value="1"/>
</dbReference>
<comment type="subcellular location">
    <subcellularLocation>
        <location evidence="2">Cell inner membrane</location>
        <topology evidence="2">Multi-pass membrane protein</topology>
    </subcellularLocation>
</comment>
<organism evidence="25 26">
    <name type="scientific">Collimonas fungivorans (strain Ter331)</name>
    <dbReference type="NCBI Taxonomy" id="1005048"/>
    <lineage>
        <taxon>Bacteria</taxon>
        <taxon>Pseudomonadati</taxon>
        <taxon>Pseudomonadota</taxon>
        <taxon>Betaproteobacteria</taxon>
        <taxon>Burkholderiales</taxon>
        <taxon>Oxalobacteraceae</taxon>
        <taxon>Collimonas</taxon>
    </lineage>
</organism>
<evidence type="ECO:0000259" key="21">
    <source>
        <dbReference type="PROSITE" id="PS50109"/>
    </source>
</evidence>
<reference evidence="25 26" key="5">
    <citation type="journal article" date="2011" name="ISME J.">
        <title>Dual transcriptional profiling of a bacterial/fungal confrontation: Collimonas fungivorans versus Aspergillus niger.</title>
        <authorList>
            <person name="Mela F."/>
            <person name="Fritsche K."/>
            <person name="de Boer W."/>
            <person name="van Veen J.A."/>
            <person name="de Graaff L.H."/>
            <person name="van den Berg M."/>
            <person name="Leveau J.H."/>
        </authorList>
    </citation>
    <scope>NUCLEOTIDE SEQUENCE [LARGE SCALE GENOMIC DNA]</scope>
    <source>
        <strain evidence="25 26">Ter331</strain>
    </source>
</reference>
<dbReference type="SMART" id="SM00073">
    <property type="entry name" value="HPT"/>
    <property type="match status" value="1"/>
</dbReference>
<dbReference type="InterPro" id="IPR008207">
    <property type="entry name" value="Sig_transdc_His_kin_Hpt_dom"/>
</dbReference>
<evidence type="ECO:0000256" key="11">
    <source>
        <dbReference type="ARBA" id="ARBA00022777"/>
    </source>
</evidence>
<evidence type="ECO:0000256" key="6">
    <source>
        <dbReference type="ARBA" id="ARBA00022553"/>
    </source>
</evidence>
<dbReference type="InterPro" id="IPR049871">
    <property type="entry name" value="BvgS-like_periplasmic2"/>
</dbReference>
<dbReference type="PROSITE" id="PS50894">
    <property type="entry name" value="HPT"/>
    <property type="match status" value="1"/>
</dbReference>
<keyword evidence="5" id="KW-0997">Cell inner membrane</keyword>
<dbReference type="FunFam" id="3.30.565.10:FF:000010">
    <property type="entry name" value="Sensor histidine kinase RcsC"/>
    <property type="match status" value="1"/>
</dbReference>
<keyword evidence="6 20" id="KW-0597">Phosphoprotein</keyword>
<evidence type="ECO:0000256" key="14">
    <source>
        <dbReference type="ARBA" id="ARBA00023012"/>
    </source>
</evidence>
<name>G0ADE9_COLFT</name>
<dbReference type="SMART" id="SM00388">
    <property type="entry name" value="HisKA"/>
    <property type="match status" value="1"/>
</dbReference>
<dbReference type="Pfam" id="PF00497">
    <property type="entry name" value="SBP_bac_3"/>
    <property type="match status" value="2"/>
</dbReference>
<feature type="domain" description="HPt" evidence="24">
    <location>
        <begin position="1127"/>
        <end position="1221"/>
    </location>
</feature>
<dbReference type="AlphaFoldDB" id="G0ADE9"/>
<sequence length="1229" mass="135958">MRDAMAWSETMLRRQLLRFLFRILLLSVLYCSATAVLALDTDPAAERLQIIERPLEQNLVFNLSGDDWRWLGKKRVLRLGTVAPDHPPFDFSDSHQDFDGLTADYVALLAKQMGLIVEVVRYPTREAANMALAKGNIDILGNTIQNELAGQDFVLSRPYAVNRTAIVLPIGKHKIASKPDAALRMAVVPGYLSEQELHNLYPLATFKPYPDVRRAILGVLHNEADIFLGDAIGASFLIHKGYFSVLRTDGFAPVSNRDVGFAVQKQNTVLLRVLDTLLKAIPESLHRSMLQRWGVGLDFRITATPLVLTDAERKWIAQHPKVRVAVNGLFAPLTFYTQSGQFDGLVSDYLRLIELRTGLDFEVVRIDSIPDMINAVREGKAHMVGALLMSPERQADLAFTQPFLLNNLVLVARSSDTAITDLAQMNGKKLAIQGGNPMVPQLRKQYPGIELVLVDQAISAFEKLAQGQVDGTIQTQIATSYFIEGPFRGKLRIAAPVGEDMARLAMGVRRSEPELRDILNKVLRSIPPNDAIMLTNRWREKNDAAPSSWNTYRWEIYQIGAGALLLILASLFWIAYLRRQIAKRKLAERALGDQLAFMRAMIDDTPHPIYVRDLNARLIECNRSYLEAMGGERSEVIGKLLPESTVFPPETAQEFHAMYLRTMQDGIPVFADRDMTFGERHLRIYHWTLPFKDTRGKPAGLIGGWIDISEREQLIGALQLAKEEADEASRAKSTFLATMSHEIRTPMNAIIGMLELVLKRGENGLWDRPSIKVAYDSAKTLLGLIGDILDIAKIESGKLELVPERANLRELVEAVARVFDGLARQKGLTLRTFIDANAGVEVLVDPMRFKQILSNLVSNAIKFTQEGEVTIRLDVQEEKDGRLALQLQVSDTGSGIAQDEQAKLFAPFVQASATRPRSAENGTGLGLAISRRLAQMMGGDIALQSELGVGTQILVKFTVATVEPLDTPQLQATTVAPKLGRLRVLVADDNVANRLVLCQQLQYLGHDVESAEDGREALQIWRAGSFDLVMTDCNMPVMSGYQLAREIRNETETPRCVIWGYTANAQPEEIQRCKAAGMDDCLFKPIGLDDLQRRLTVGLPHNVVDAKPKPADSLFDASSLEAMTGGNFTLVSRLAKELINSNRNDSLLLIQRVTAADWLAAGDVAHSIKGASTIVGAQVLSEAAAELESLCRDGAADGDLRQAASVVLAEITHLEQSLESWLLEEAGET</sequence>
<dbReference type="InterPro" id="IPR036890">
    <property type="entry name" value="HATPase_C_sf"/>
</dbReference>
<dbReference type="InterPro" id="IPR035965">
    <property type="entry name" value="PAS-like_dom_sf"/>
</dbReference>
<evidence type="ECO:0000259" key="24">
    <source>
        <dbReference type="PROSITE" id="PS50894"/>
    </source>
</evidence>
<dbReference type="Pfam" id="PF01627">
    <property type="entry name" value="Hpt"/>
    <property type="match status" value="1"/>
</dbReference>
<dbReference type="PANTHER" id="PTHR43047:SF72">
    <property type="entry name" value="OSMOSENSING HISTIDINE PROTEIN KINASE SLN1"/>
    <property type="match status" value="1"/>
</dbReference>
<dbReference type="HOGENOM" id="CLU_000445_37_3_4"/>
<dbReference type="PROSITE" id="PS50110">
    <property type="entry name" value="RESPONSE_REGULATORY"/>
    <property type="match status" value="1"/>
</dbReference>
<dbReference type="GO" id="GO:0009927">
    <property type="term" value="F:histidine phosphotransfer kinase activity"/>
    <property type="evidence" value="ECO:0007669"/>
    <property type="project" value="TreeGrafter"/>
</dbReference>
<dbReference type="CDD" id="cd17546">
    <property type="entry name" value="REC_hyHK_CKI1_RcsC-like"/>
    <property type="match status" value="1"/>
</dbReference>
<keyword evidence="12" id="KW-0067">ATP-binding</keyword>
<dbReference type="SUPFAM" id="SSF55785">
    <property type="entry name" value="PYP-like sensor domain (PAS domain)"/>
    <property type="match status" value="1"/>
</dbReference>
<dbReference type="InterPro" id="IPR004358">
    <property type="entry name" value="Sig_transdc_His_kin-like_C"/>
</dbReference>
<dbReference type="Pfam" id="PF02518">
    <property type="entry name" value="HATPase_c"/>
    <property type="match status" value="1"/>
</dbReference>
<keyword evidence="14" id="KW-0902">Two-component regulatory system</keyword>
<dbReference type="CDD" id="cd00082">
    <property type="entry name" value="HisKA"/>
    <property type="match status" value="1"/>
</dbReference>
<dbReference type="InterPro" id="IPR011006">
    <property type="entry name" value="CheY-like_superfamily"/>
</dbReference>
<dbReference type="InterPro" id="IPR036097">
    <property type="entry name" value="HisK_dim/P_sf"/>
</dbReference>
<keyword evidence="16" id="KW-0472">Membrane</keyword>
<evidence type="ECO:0000259" key="23">
    <source>
        <dbReference type="PROSITE" id="PS50112"/>
    </source>
</evidence>
<dbReference type="SUPFAM" id="SSF52172">
    <property type="entry name" value="CheY-like"/>
    <property type="match status" value="1"/>
</dbReference>
<evidence type="ECO:0000256" key="18">
    <source>
        <dbReference type="ARBA" id="ARBA00070152"/>
    </source>
</evidence>
<evidence type="ECO:0000256" key="15">
    <source>
        <dbReference type="ARBA" id="ARBA00023026"/>
    </source>
</evidence>
<dbReference type="InterPro" id="IPR013656">
    <property type="entry name" value="PAS_4"/>
</dbReference>
<evidence type="ECO:0000256" key="10">
    <source>
        <dbReference type="ARBA" id="ARBA00022741"/>
    </source>
</evidence>
<dbReference type="InterPro" id="IPR001789">
    <property type="entry name" value="Sig_transdc_resp-reg_receiver"/>
</dbReference>
<dbReference type="InterPro" id="IPR003594">
    <property type="entry name" value="HATPase_dom"/>
</dbReference>
<dbReference type="NCBIfam" id="TIGR00229">
    <property type="entry name" value="sensory_box"/>
    <property type="match status" value="1"/>
</dbReference>
<evidence type="ECO:0000256" key="13">
    <source>
        <dbReference type="ARBA" id="ARBA00022989"/>
    </source>
</evidence>
<dbReference type="PROSITE" id="PS50109">
    <property type="entry name" value="HIS_KIN"/>
    <property type="match status" value="1"/>
</dbReference>
<dbReference type="PANTHER" id="PTHR43047">
    <property type="entry name" value="TWO-COMPONENT HISTIDINE PROTEIN KINASE"/>
    <property type="match status" value="1"/>
</dbReference>
<evidence type="ECO:0000256" key="2">
    <source>
        <dbReference type="ARBA" id="ARBA00004429"/>
    </source>
</evidence>
<evidence type="ECO:0000256" key="16">
    <source>
        <dbReference type="ARBA" id="ARBA00023136"/>
    </source>
</evidence>
<dbReference type="InterPro" id="IPR049870">
    <property type="entry name" value="BvgS-like_periplasmic1"/>
</dbReference>
<dbReference type="EC" id="2.7.13.3" evidence="3"/>
<proteinExistence type="predicted"/>
<keyword evidence="15" id="KW-0843">Virulence</keyword>
<dbReference type="Pfam" id="PF00072">
    <property type="entry name" value="Response_reg"/>
    <property type="match status" value="1"/>
</dbReference>
<dbReference type="SMART" id="SM00448">
    <property type="entry name" value="REC"/>
    <property type="match status" value="1"/>
</dbReference>
<dbReference type="Pfam" id="PF08448">
    <property type="entry name" value="PAS_4"/>
    <property type="match status" value="1"/>
</dbReference>
<reference evidence="25 26" key="2">
    <citation type="journal article" date="2006" name="J. Microbiol. Methods">
        <title>Genomic flank-sequencing of plasposon insertion sites for rapid identification of functional genes.</title>
        <authorList>
            <person name="Leveau J.H."/>
            <person name="Gerards S."/>
            <person name="Fritsche K."/>
            <person name="Zondag G."/>
            <person name="van Veen J.A."/>
        </authorList>
    </citation>
    <scope>NUCLEOTIDE SEQUENCE [LARGE SCALE GENOMIC DNA]</scope>
    <source>
        <strain evidence="25 26">Ter331</strain>
    </source>
</reference>
<dbReference type="InterPro" id="IPR001638">
    <property type="entry name" value="Solute-binding_3/MltF_N"/>
</dbReference>
<keyword evidence="4" id="KW-1003">Cell membrane</keyword>
<dbReference type="InterPro" id="IPR005467">
    <property type="entry name" value="His_kinase_dom"/>
</dbReference>
<feature type="modified residue" description="Phosphohistidine" evidence="19">
    <location>
        <position position="1166"/>
    </location>
</feature>
<protein>
    <recommendedName>
        <fullName evidence="18">Virulence sensor protein BvgS</fullName>
        <ecNumber evidence="3">2.7.13.3</ecNumber>
    </recommendedName>
</protein>
<dbReference type="GO" id="GO:0005886">
    <property type="term" value="C:plasma membrane"/>
    <property type="evidence" value="ECO:0007669"/>
    <property type="project" value="UniProtKB-SubCell"/>
</dbReference>
<keyword evidence="13" id="KW-1133">Transmembrane helix</keyword>
<keyword evidence="7 25" id="KW-0808">Transferase</keyword>
<dbReference type="CDD" id="cd00088">
    <property type="entry name" value="HPT"/>
    <property type="match status" value="1"/>
</dbReference>
<dbReference type="STRING" id="1005048.CFU_3587"/>
<keyword evidence="11" id="KW-0418">Kinase</keyword>
<dbReference type="SUPFAM" id="SSF47384">
    <property type="entry name" value="Homodimeric domain of signal transducing histidine kinase"/>
    <property type="match status" value="1"/>
</dbReference>
<feature type="domain" description="PAS" evidence="23">
    <location>
        <begin position="594"/>
        <end position="666"/>
    </location>
</feature>
<dbReference type="SMART" id="SM00062">
    <property type="entry name" value="PBPb"/>
    <property type="match status" value="2"/>
</dbReference>
<dbReference type="PROSITE" id="PS50112">
    <property type="entry name" value="PAS"/>
    <property type="match status" value="1"/>
</dbReference>
<dbReference type="InterPro" id="IPR000014">
    <property type="entry name" value="PAS"/>
</dbReference>
<keyword evidence="10" id="KW-0547">Nucleotide-binding</keyword>
<evidence type="ECO:0000256" key="8">
    <source>
        <dbReference type="ARBA" id="ARBA00022692"/>
    </source>
</evidence>
<dbReference type="InterPro" id="IPR036641">
    <property type="entry name" value="HPT_dom_sf"/>
</dbReference>
<keyword evidence="26" id="KW-1185">Reference proteome</keyword>
<dbReference type="GO" id="GO:0000155">
    <property type="term" value="F:phosphorelay sensor kinase activity"/>
    <property type="evidence" value="ECO:0007669"/>
    <property type="project" value="InterPro"/>
</dbReference>
<dbReference type="KEGG" id="cfu:CFU_3587"/>
<reference evidence="26" key="6">
    <citation type="submission" date="2011-05" db="EMBL/GenBank/DDBJ databases">
        <title>Complete sequence of Collimonas fungivorans Ter331.</title>
        <authorList>
            <person name="Leveau J.H."/>
        </authorList>
    </citation>
    <scope>NUCLEOTIDE SEQUENCE [LARGE SCALE GENOMIC DNA]</scope>
    <source>
        <strain evidence="26">Ter331</strain>
    </source>
</reference>
<evidence type="ECO:0000256" key="19">
    <source>
        <dbReference type="PROSITE-ProRule" id="PRU00110"/>
    </source>
</evidence>
<feature type="modified residue" description="4-aspartylphosphate" evidence="20">
    <location>
        <position position="1032"/>
    </location>
</feature>
<dbReference type="Gene3D" id="1.20.120.160">
    <property type="entry name" value="HPT domain"/>
    <property type="match status" value="1"/>
</dbReference>
<evidence type="ECO:0000256" key="12">
    <source>
        <dbReference type="ARBA" id="ARBA00022840"/>
    </source>
</evidence>
<evidence type="ECO:0000256" key="7">
    <source>
        <dbReference type="ARBA" id="ARBA00022679"/>
    </source>
</evidence>